<proteinExistence type="inferred from homology"/>
<dbReference type="InterPro" id="IPR013087">
    <property type="entry name" value="Znf_C2H2_type"/>
</dbReference>
<evidence type="ECO:0000256" key="7">
    <source>
        <dbReference type="ARBA" id="ARBA00023242"/>
    </source>
</evidence>
<dbReference type="GO" id="GO:0006351">
    <property type="term" value="P:DNA-templated transcription"/>
    <property type="evidence" value="ECO:0007669"/>
    <property type="project" value="InterPro"/>
</dbReference>
<keyword evidence="4" id="KW-0677">Repeat</keyword>
<reference evidence="10" key="2">
    <citation type="journal article" date="2023" name="IMA Fungus">
        <title>Comparative genomic study of the Penicillium genus elucidates a diverse pangenome and 15 lateral gene transfer events.</title>
        <authorList>
            <person name="Petersen C."/>
            <person name="Sorensen T."/>
            <person name="Nielsen M.R."/>
            <person name="Sondergaard T.E."/>
            <person name="Sorensen J.L."/>
            <person name="Fitzpatrick D.A."/>
            <person name="Frisvad J.C."/>
            <person name="Nielsen K.L."/>
        </authorList>
    </citation>
    <scope>NUCLEOTIDE SEQUENCE</scope>
    <source>
        <strain evidence="10">IBT 21472</strain>
    </source>
</reference>
<dbReference type="InterPro" id="IPR007219">
    <property type="entry name" value="XnlR_reg_dom"/>
</dbReference>
<evidence type="ECO:0000256" key="8">
    <source>
        <dbReference type="PROSITE-ProRule" id="PRU00042"/>
    </source>
</evidence>
<evidence type="ECO:0000256" key="9">
    <source>
        <dbReference type="SAM" id="MobiDB-lite"/>
    </source>
</evidence>
<dbReference type="SMART" id="SM00355">
    <property type="entry name" value="ZnF_C2H2"/>
    <property type="match status" value="2"/>
</dbReference>
<evidence type="ECO:0000256" key="6">
    <source>
        <dbReference type="ARBA" id="ARBA00022833"/>
    </source>
</evidence>
<dbReference type="OrthoDB" id="10018191at2759"/>
<dbReference type="Proteomes" id="UP001147746">
    <property type="component" value="Unassembled WGS sequence"/>
</dbReference>
<reference evidence="10" key="1">
    <citation type="submission" date="2022-12" db="EMBL/GenBank/DDBJ databases">
        <authorList>
            <person name="Petersen C."/>
        </authorList>
    </citation>
    <scope>NUCLEOTIDE SEQUENCE</scope>
    <source>
        <strain evidence="10">IBT 21472</strain>
    </source>
</reference>
<dbReference type="Pfam" id="PF13912">
    <property type="entry name" value="zf-C2H2_6"/>
    <property type="match status" value="1"/>
</dbReference>
<organism evidence="10 11">
    <name type="scientific">Penicillium atrosanguineum</name>
    <dbReference type="NCBI Taxonomy" id="1132637"/>
    <lineage>
        <taxon>Eukaryota</taxon>
        <taxon>Fungi</taxon>
        <taxon>Dikarya</taxon>
        <taxon>Ascomycota</taxon>
        <taxon>Pezizomycotina</taxon>
        <taxon>Eurotiomycetes</taxon>
        <taxon>Eurotiomycetidae</taxon>
        <taxon>Eurotiales</taxon>
        <taxon>Aspergillaceae</taxon>
        <taxon>Penicillium</taxon>
    </lineage>
</organism>
<accession>A0A9W9H339</accession>
<keyword evidence="11" id="KW-1185">Reference proteome</keyword>
<dbReference type="PANTHER" id="PTHR40626:SF11">
    <property type="entry name" value="ZINC FINGER PROTEIN YPR022C"/>
    <property type="match status" value="1"/>
</dbReference>
<evidence type="ECO:0000313" key="11">
    <source>
        <dbReference type="Proteomes" id="UP001147746"/>
    </source>
</evidence>
<dbReference type="FunFam" id="3.30.160.60:FF:000135">
    <property type="entry name" value="Zinc finger protein 358"/>
    <property type="match status" value="1"/>
</dbReference>
<dbReference type="PANTHER" id="PTHR40626">
    <property type="entry name" value="MIP31509P"/>
    <property type="match status" value="1"/>
</dbReference>
<keyword evidence="6" id="KW-0862">Zinc</keyword>
<dbReference type="PROSITE" id="PS00028">
    <property type="entry name" value="ZINC_FINGER_C2H2_1"/>
    <property type="match status" value="1"/>
</dbReference>
<dbReference type="Pfam" id="PF04082">
    <property type="entry name" value="Fungal_trans"/>
    <property type="match status" value="1"/>
</dbReference>
<dbReference type="Pfam" id="PF00096">
    <property type="entry name" value="zf-C2H2"/>
    <property type="match status" value="1"/>
</dbReference>
<evidence type="ECO:0000256" key="3">
    <source>
        <dbReference type="ARBA" id="ARBA00022723"/>
    </source>
</evidence>
<evidence type="ECO:0000256" key="5">
    <source>
        <dbReference type="ARBA" id="ARBA00022771"/>
    </source>
</evidence>
<dbReference type="GO" id="GO:0005634">
    <property type="term" value="C:nucleus"/>
    <property type="evidence" value="ECO:0007669"/>
    <property type="project" value="UniProtKB-SubCell"/>
</dbReference>
<evidence type="ECO:0000256" key="1">
    <source>
        <dbReference type="ARBA" id="ARBA00004123"/>
    </source>
</evidence>
<comment type="subcellular location">
    <subcellularLocation>
        <location evidence="1">Nucleus</location>
    </subcellularLocation>
</comment>
<comment type="caution">
    <text evidence="10">The sequence shown here is derived from an EMBL/GenBank/DDBJ whole genome shotgun (WGS) entry which is preliminary data.</text>
</comment>
<dbReference type="GO" id="GO:0000785">
    <property type="term" value="C:chromatin"/>
    <property type="evidence" value="ECO:0007669"/>
    <property type="project" value="TreeGrafter"/>
</dbReference>
<dbReference type="Gene3D" id="3.30.160.60">
    <property type="entry name" value="Classic Zinc Finger"/>
    <property type="match status" value="2"/>
</dbReference>
<evidence type="ECO:0000256" key="2">
    <source>
        <dbReference type="ARBA" id="ARBA00006991"/>
    </source>
</evidence>
<dbReference type="GO" id="GO:0008270">
    <property type="term" value="F:zinc ion binding"/>
    <property type="evidence" value="ECO:0007669"/>
    <property type="project" value="UniProtKB-KW"/>
</dbReference>
<keyword evidence="3" id="KW-0479">Metal-binding</keyword>
<evidence type="ECO:0000313" key="10">
    <source>
        <dbReference type="EMBL" id="KAJ5303006.1"/>
    </source>
</evidence>
<dbReference type="PROSITE" id="PS50157">
    <property type="entry name" value="ZINC_FINGER_C2H2_2"/>
    <property type="match status" value="2"/>
</dbReference>
<dbReference type="SUPFAM" id="SSF57667">
    <property type="entry name" value="beta-beta-alpha zinc fingers"/>
    <property type="match status" value="1"/>
</dbReference>
<feature type="region of interest" description="Disordered" evidence="9">
    <location>
        <begin position="66"/>
        <end position="100"/>
    </location>
</feature>
<name>A0A9W9H339_9EURO</name>
<protein>
    <submittedName>
        <fullName evidence="10">Uncharacterized protein</fullName>
    </submittedName>
</protein>
<comment type="similarity">
    <text evidence="2">Belongs to the krueppel C2H2-type zinc-finger protein family.</text>
</comment>
<feature type="compositionally biased region" description="Polar residues" evidence="9">
    <location>
        <begin position="83"/>
        <end position="92"/>
    </location>
</feature>
<dbReference type="InterPro" id="IPR051059">
    <property type="entry name" value="VerF-like"/>
</dbReference>
<keyword evidence="5 8" id="KW-0863">Zinc-finger</keyword>
<gene>
    <name evidence="10" type="ORF">N7476_009805</name>
</gene>
<evidence type="ECO:0000256" key="4">
    <source>
        <dbReference type="ARBA" id="ARBA00022737"/>
    </source>
</evidence>
<dbReference type="InterPro" id="IPR036236">
    <property type="entry name" value="Znf_C2H2_sf"/>
</dbReference>
<sequence length="831" mass="92285">MRPRRRILAHRIPCAQCDKTFSKTEHLNRHRLVQRALIDATDTGERPYKCSICSKQFSRRDVLLRHRRNHPSENGSRPDGLSLTPTYPSQELSPGEAHETGMDGREEILIPPAIEENALGIPTRLLSENNQLAAVKEAQGYGSLHDLARGNLSNEFLTMLFHPSYESQSPLNSLIHQPIIHPNHQDGFQSSQLHSVVSSGSLSRPDVAYQVATRMQSLWPGGSQGINRPSFWYGIAFGSSKNIYATYDSGLGLDPSNQTRIDDTTPEITLTDNCKRRLGGLKRNTLVCGCNQIFDDGFACELRYCCINTTEVFDQGFYLYTHKFQPAYPVLHLATFSPDNTPTLLIFIMCMVGISFLKTEEAVAFVQKAYPVWKISKLADVYLLTGIEQAIINEVYTRVISATVVSQTPVDILSDLVLAHHTLFLFISTGGNLCLEKSQILYIHTLTTAQKYGFFSSKIEEPINALSPPNMSENARCLIIGLLLHDSWLSELFSMNPIIQAHALAINLPQSNILYEAPNCHAWSQLSTNTSTKNDVLELSSHNFSLPDLNGPVHAFSMYGLLCSVLLRVSADTYRLVSSSDIVPASQHHHVPWRICQIDKRASIAAPLLTSLIQVYDETLRKSNPNCIIIWHSVCILLTVDANVLARAAGREGPEIMSQARLDLSSWINTTAARRACLHAAQAFRTLSHRKPADGTAFQSVRTLFMSALVLGMYILMGPDYLGSGQSNGSQFDLANTDLDWQAIGDEGLSDHISSPSAKSVEQEDPGINFIRDGGPIIINGKIYRRGSRHAQRIILEFASLLDEVGSHWMADYARLLYMIHDTMAEPTGAP</sequence>
<dbReference type="AlphaFoldDB" id="A0A9W9H339"/>
<dbReference type="GO" id="GO:0000981">
    <property type="term" value="F:DNA-binding transcription factor activity, RNA polymerase II-specific"/>
    <property type="evidence" value="ECO:0007669"/>
    <property type="project" value="InterPro"/>
</dbReference>
<keyword evidence="7" id="KW-0539">Nucleus</keyword>
<dbReference type="EMBL" id="JAPZBO010000009">
    <property type="protein sequence ID" value="KAJ5303006.1"/>
    <property type="molecule type" value="Genomic_DNA"/>
</dbReference>
<dbReference type="GO" id="GO:0000978">
    <property type="term" value="F:RNA polymerase II cis-regulatory region sequence-specific DNA binding"/>
    <property type="evidence" value="ECO:0007669"/>
    <property type="project" value="InterPro"/>
</dbReference>